<accession>A0AB35U449</accession>
<comment type="caution">
    <text evidence="9">The sequence shown here is derived from an EMBL/GenBank/DDBJ whole genome shotgun (WGS) entry which is preliminary data.</text>
</comment>
<dbReference type="AlphaFoldDB" id="A0AB35U449"/>
<dbReference type="Pfam" id="PF17125">
    <property type="entry name" value="Methyltr_RsmF_N"/>
    <property type="match status" value="1"/>
</dbReference>
<dbReference type="CDD" id="cd02440">
    <property type="entry name" value="AdoMet_MTases"/>
    <property type="match status" value="1"/>
</dbReference>
<dbReference type="CDD" id="cd21147">
    <property type="entry name" value="RsmF_methylt_CTD1"/>
    <property type="match status" value="1"/>
</dbReference>
<keyword evidence="3 7" id="KW-0489">Methyltransferase</keyword>
<dbReference type="PROSITE" id="PS01153">
    <property type="entry name" value="NOL1_NOP2_SUN"/>
    <property type="match status" value="1"/>
</dbReference>
<dbReference type="Gene3D" id="3.40.50.150">
    <property type="entry name" value="Vaccinia Virus protein VP39"/>
    <property type="match status" value="1"/>
</dbReference>
<reference evidence="9 10" key="1">
    <citation type="submission" date="2022-03" db="EMBL/GenBank/DDBJ databases">
        <title>Novel taxa within the pig intestine.</title>
        <authorList>
            <person name="Wylensek D."/>
            <person name="Bishof K."/>
            <person name="Afrizal A."/>
            <person name="Clavel T."/>
        </authorList>
    </citation>
    <scope>NUCLEOTIDE SEQUENCE [LARGE SCALE GENOMIC DNA]</scope>
    <source>
        <strain evidence="9 10">CLA-KB-P133</strain>
    </source>
</reference>
<dbReference type="Pfam" id="PF13636">
    <property type="entry name" value="Methyltranf_PUA"/>
    <property type="match status" value="1"/>
</dbReference>
<feature type="domain" description="SAM-dependent MTase RsmB/NOP-type" evidence="8">
    <location>
        <begin position="1"/>
        <end position="289"/>
    </location>
</feature>
<dbReference type="Proteomes" id="UP001286174">
    <property type="component" value="Unassembled WGS sequence"/>
</dbReference>
<keyword evidence="5 7" id="KW-0949">S-adenosyl-L-methionine</keyword>
<evidence type="ECO:0000256" key="5">
    <source>
        <dbReference type="ARBA" id="ARBA00022691"/>
    </source>
</evidence>
<comment type="caution">
    <text evidence="7">Lacks conserved residue(s) required for the propagation of feature annotation.</text>
</comment>
<dbReference type="PANTHER" id="PTHR22807">
    <property type="entry name" value="NOP2 YEAST -RELATED NOL1/NOP2/FMU SUN DOMAIN-CONTAINING"/>
    <property type="match status" value="1"/>
</dbReference>
<evidence type="ECO:0000256" key="1">
    <source>
        <dbReference type="ARBA" id="ARBA00007494"/>
    </source>
</evidence>
<comment type="similarity">
    <text evidence="1 7">Belongs to the class I-like SAM-binding methyltransferase superfamily. RsmB/NOP family.</text>
</comment>
<keyword evidence="2" id="KW-0963">Cytoplasm</keyword>
<evidence type="ECO:0000256" key="7">
    <source>
        <dbReference type="PROSITE-ProRule" id="PRU01023"/>
    </source>
</evidence>
<dbReference type="EMBL" id="JALBUR010000009">
    <property type="protein sequence ID" value="MDX8419464.1"/>
    <property type="molecule type" value="Genomic_DNA"/>
</dbReference>
<name>A0AB35U449_9FIRM</name>
<feature type="active site" description="Nucleophile" evidence="7">
    <location>
        <position position="230"/>
    </location>
</feature>
<proteinExistence type="inferred from homology"/>
<dbReference type="InterPro" id="IPR049560">
    <property type="entry name" value="MeTrfase_RsmB-F_NOP2_cat"/>
</dbReference>
<evidence type="ECO:0000256" key="2">
    <source>
        <dbReference type="ARBA" id="ARBA00022490"/>
    </source>
</evidence>
<keyword evidence="6 7" id="KW-0694">RNA-binding</keyword>
<evidence type="ECO:0000256" key="6">
    <source>
        <dbReference type="ARBA" id="ARBA00022884"/>
    </source>
</evidence>
<keyword evidence="10" id="KW-1185">Reference proteome</keyword>
<feature type="binding site" evidence="7">
    <location>
        <position position="132"/>
    </location>
    <ligand>
        <name>S-adenosyl-L-methionine</name>
        <dbReference type="ChEBI" id="CHEBI:59789"/>
    </ligand>
</feature>
<dbReference type="InterPro" id="IPR027391">
    <property type="entry name" value="Nol1_Nop2_Fmu_2"/>
</dbReference>
<dbReference type="PANTHER" id="PTHR22807:SF30">
    <property type="entry name" value="28S RRNA (CYTOSINE(4447)-C(5))-METHYLTRANSFERASE-RELATED"/>
    <property type="match status" value="1"/>
</dbReference>
<dbReference type="GO" id="GO:0008173">
    <property type="term" value="F:RNA methyltransferase activity"/>
    <property type="evidence" value="ECO:0007669"/>
    <property type="project" value="InterPro"/>
</dbReference>
<keyword evidence="4 7" id="KW-0808">Transferase</keyword>
<dbReference type="RefSeq" id="WP_370595881.1">
    <property type="nucleotide sequence ID" value="NZ_JALBUR010000009.1"/>
</dbReference>
<dbReference type="InterPro" id="IPR001678">
    <property type="entry name" value="MeTrfase_RsmB-F_NOP2_dom"/>
</dbReference>
<sequence>MELPESYQQEMKQLLKEEYPDYLSALHKPALHALRINTLKISVPDFLAAFPYDLSPVPWCSTSFYYHQDGITTDPYDYAGLYYVQEPSASLPASVLPVEPGDKVLDLCAAPGGKTTQLAAKLQGQGVLIANDISVSRCQILLRALERAGVKNSIVTSAAPSQLSDLFAGWFDKILVDAPCSGEGMFRKDPAMRTSWLEKGPDYYAPLQKEILANAVHMLKPGGRLVYSTCTFSIKEDEEVIQDALDRFCDLHVVPVPYADGFVQNAYGTKLFPHRIKGEGHFVCLLAKDGSSEKHIEKQDVAFAKDGMQVTADHAQIRRIKEKILLEPDIDIDLHGIRVLRSGLLLGEDKGKQFAFSQPMAMAMREEDAENCLYLSRKDERVMRYLRGETIDIHDEPVKPGWCLVCVDHNPLGFGKVTGHILKNKLSSSWVMH</sequence>
<dbReference type="InterPro" id="IPR018314">
    <property type="entry name" value="RsmB/NOL1/NOP2-like_CS"/>
</dbReference>
<dbReference type="PRINTS" id="PR02008">
    <property type="entry name" value="RCMTFAMILY"/>
</dbReference>
<dbReference type="PROSITE" id="PS51686">
    <property type="entry name" value="SAM_MT_RSMB_NOP"/>
    <property type="match status" value="1"/>
</dbReference>
<protein>
    <submittedName>
        <fullName evidence="9">RsmB/NOP family class I SAM-dependent RNA methyltransferase</fullName>
    </submittedName>
</protein>
<dbReference type="InterPro" id="IPR031341">
    <property type="entry name" value="Methyltr_RsmF_N"/>
</dbReference>
<dbReference type="Pfam" id="PF01189">
    <property type="entry name" value="Methyltr_RsmB-F"/>
    <property type="match status" value="1"/>
</dbReference>
<dbReference type="Gene3D" id="2.30.130.60">
    <property type="match status" value="1"/>
</dbReference>
<dbReference type="InterPro" id="IPR031340">
    <property type="entry name" value="RsmF_methylt_CI"/>
</dbReference>
<evidence type="ECO:0000256" key="4">
    <source>
        <dbReference type="ARBA" id="ARBA00022679"/>
    </source>
</evidence>
<organism evidence="9 10">
    <name type="scientific">Grylomicrobium aquisgranensis</name>
    <dbReference type="NCBI Taxonomy" id="2926318"/>
    <lineage>
        <taxon>Bacteria</taxon>
        <taxon>Bacillati</taxon>
        <taxon>Bacillota</taxon>
        <taxon>Erysipelotrichia</taxon>
        <taxon>Erysipelotrichales</taxon>
        <taxon>Erysipelotrichaceae</taxon>
        <taxon>Grylomicrobium</taxon>
    </lineage>
</organism>
<dbReference type="GO" id="GO:0001510">
    <property type="term" value="P:RNA methylation"/>
    <property type="evidence" value="ECO:0007669"/>
    <property type="project" value="InterPro"/>
</dbReference>
<dbReference type="Pfam" id="PF17126">
    <property type="entry name" value="RsmF_methylt_CI"/>
    <property type="match status" value="1"/>
</dbReference>
<evidence type="ECO:0000313" key="9">
    <source>
        <dbReference type="EMBL" id="MDX8419464.1"/>
    </source>
</evidence>
<evidence type="ECO:0000259" key="8">
    <source>
        <dbReference type="PROSITE" id="PS51686"/>
    </source>
</evidence>
<dbReference type="GO" id="GO:0003723">
    <property type="term" value="F:RNA binding"/>
    <property type="evidence" value="ECO:0007669"/>
    <property type="project" value="UniProtKB-UniRule"/>
</dbReference>
<feature type="binding site" evidence="7">
    <location>
        <begin position="108"/>
        <end position="114"/>
    </location>
    <ligand>
        <name>S-adenosyl-L-methionine</name>
        <dbReference type="ChEBI" id="CHEBI:59789"/>
    </ligand>
</feature>
<feature type="binding site" evidence="7">
    <location>
        <position position="177"/>
    </location>
    <ligand>
        <name>S-adenosyl-L-methionine</name>
        <dbReference type="ChEBI" id="CHEBI:59789"/>
    </ligand>
</feature>
<dbReference type="InterPro" id="IPR023267">
    <property type="entry name" value="RCMT"/>
</dbReference>
<dbReference type="Gene3D" id="3.30.70.1170">
    <property type="entry name" value="Sun protein, domain 3"/>
    <property type="match status" value="1"/>
</dbReference>
<evidence type="ECO:0000256" key="3">
    <source>
        <dbReference type="ARBA" id="ARBA00022603"/>
    </source>
</evidence>
<evidence type="ECO:0000313" key="10">
    <source>
        <dbReference type="Proteomes" id="UP001286174"/>
    </source>
</evidence>
<dbReference type="InterPro" id="IPR029063">
    <property type="entry name" value="SAM-dependent_MTases_sf"/>
</dbReference>
<dbReference type="SUPFAM" id="SSF53335">
    <property type="entry name" value="S-adenosyl-L-methionine-dependent methyltransferases"/>
    <property type="match status" value="1"/>
</dbReference>
<gene>
    <name evidence="9" type="ORF">MOZ60_05070</name>
</gene>